<proteinExistence type="predicted"/>
<sequence length="1385" mass="154886">MDEFDWVRSFPTSSYGTVSHEVPAIERHASSSSASRGSFASFVCHVTNLESKLRTLAPIVLDDSSSVRATGKILGQGKTFMVRHALWVKDPNEPPLEVALKEIIPDVQAEEETSQSASSTTNKPQVDWKEILFELRALLHEPVRYHPNIVRLLGVQWGLSPISESTFPVLIMEYASFGTFKTLQSSQNALPLPVKQKLCYDVGRGLSALHSAGIVHGDMKHENVLIFPFKRSRNSNAEPEPYEMMYTAKLADFGGTVMDMTFRETRKLETWTWPFQAPEVTDGRLLTREGMMLTDVYSFGLLVWRAFEDGEGFVSFPGAAQSAPDEEKRNLNAIKSTEGLTQSGLCSIQDYATSHKVSRAFYDMFAYTILHTVRLVPTDRDLVKALAALRGVKLGHIPEYQEFVQEKNNERTATEAREAPGRHGITRDALSFYLGRSGDDVDLQDNLPGFRPQLDEPNAEEFTFEPEKLKNILTWDQQRQILEELKSAASGTRASTSGLLDMRKTVAAFFVFQCYLLEFGTPFNDLNASEWLLKAASDDDSHEDEDYLSQAWVWRISRALGVSLDLPRHRLDTLLKLSVMRGHRICLQDIQELASTGSATDRQQWWSTFQQARRFLLSQMGAVGMGYFFSSHLTPPWNNIEIDNLPSLDRTIRDILGSAYDSCLRGSSFQTLSDAGSDATESRFDKIYVNRRGHGLLHYAAAAGLSETLQHLVMTYNCNINLPNQHVDEPPLLCACAGGKLDCALFLLDNGADPNGYRFGQEGPLHWLSSFLPNEMETIASKLVAAGAEVELRSGGMRHDVRGIRADWERIFEIRTTPLGRAVLMNNMDAVRVLLKLGADPLAKSAKKHRGEWEGSNDMSKMVDVTSPFELAAVLTYPEILAAFITHIDGGTTTPSLRLLDEVGMLDLARSKAITQTDPLSLQSRLVRCGSRFKQNLRASLMVLYARALPFTGGMASENVQKERSRVLSREVKLGSVDIVETLLELRYHPDGTNHHRPIEEAIRMNHDALFDLLKRYNANLSVTRMTPTGRISLLHICASRPRQSRPGRYIADALISAGVPLESVDPRSKSPLAMAILNQNFDVAAALVENGANVDALYPLQVSGLHGLETKHTTVLVEVLSQHTMRTIKSLKFLFGKSTGGPKQRPSFHIDPANKFSILHLLSGSPNYTHIAQITPKILSLCLETYNEPEFINYRHPLLGSALCYAAANGQKSMVDLLLKHGADDSVAAGPVVRDSVQVLLRPKNSWTPLWATILKLDEELSKGILLPSKDSPYDWIHSSLLQNLEKCIVFLLNNTDDALAQQAVEQLKQKKRSIEDDEVRWRVERRRNNQAAETAEAERPINLGFLPGSASENDERRIREICDRPEPEWRSGELDRLMRSTHL</sequence>
<dbReference type="Gene3D" id="1.25.40.20">
    <property type="entry name" value="Ankyrin repeat-containing domain"/>
    <property type="match status" value="3"/>
</dbReference>
<keyword evidence="2 3" id="KW-0040">ANK repeat</keyword>
<evidence type="ECO:0000256" key="3">
    <source>
        <dbReference type="PROSITE-ProRule" id="PRU00023"/>
    </source>
</evidence>
<organism evidence="6 7">
    <name type="scientific">Paraphaeosphaeria sporulosa</name>
    <dbReference type="NCBI Taxonomy" id="1460663"/>
    <lineage>
        <taxon>Eukaryota</taxon>
        <taxon>Fungi</taxon>
        <taxon>Dikarya</taxon>
        <taxon>Ascomycota</taxon>
        <taxon>Pezizomycotina</taxon>
        <taxon>Dothideomycetes</taxon>
        <taxon>Pleosporomycetidae</taxon>
        <taxon>Pleosporales</taxon>
        <taxon>Massarineae</taxon>
        <taxon>Didymosphaeriaceae</taxon>
        <taxon>Paraphaeosphaeria</taxon>
    </lineage>
</organism>
<name>A0A177CUE9_9PLEO</name>
<dbReference type="GO" id="GO:0005524">
    <property type="term" value="F:ATP binding"/>
    <property type="evidence" value="ECO:0007669"/>
    <property type="project" value="InterPro"/>
</dbReference>
<dbReference type="InterPro" id="IPR002110">
    <property type="entry name" value="Ankyrin_rpt"/>
</dbReference>
<feature type="domain" description="Protein kinase" evidence="5">
    <location>
        <begin position="68"/>
        <end position="404"/>
    </location>
</feature>
<keyword evidence="7" id="KW-1185">Reference proteome</keyword>
<dbReference type="SMART" id="SM00220">
    <property type="entry name" value="S_TKc"/>
    <property type="match status" value="1"/>
</dbReference>
<dbReference type="Gene3D" id="1.10.510.10">
    <property type="entry name" value="Transferase(Phosphotransferase) domain 1"/>
    <property type="match status" value="1"/>
</dbReference>
<feature type="region of interest" description="Disordered" evidence="4">
    <location>
        <begin position="1330"/>
        <end position="1358"/>
    </location>
</feature>
<dbReference type="Pfam" id="PF12796">
    <property type="entry name" value="Ank_2"/>
    <property type="match status" value="1"/>
</dbReference>
<dbReference type="InParanoid" id="A0A177CUE9"/>
<keyword evidence="1" id="KW-0677">Repeat</keyword>
<dbReference type="InterPro" id="IPR036770">
    <property type="entry name" value="Ankyrin_rpt-contain_sf"/>
</dbReference>
<dbReference type="InterPro" id="IPR011009">
    <property type="entry name" value="Kinase-like_dom_sf"/>
</dbReference>
<evidence type="ECO:0000313" key="6">
    <source>
        <dbReference type="EMBL" id="OAG11164.1"/>
    </source>
</evidence>
<dbReference type="PROSITE" id="PS00108">
    <property type="entry name" value="PROTEIN_KINASE_ST"/>
    <property type="match status" value="1"/>
</dbReference>
<dbReference type="InterPro" id="IPR008271">
    <property type="entry name" value="Ser/Thr_kinase_AS"/>
</dbReference>
<feature type="repeat" description="ANK" evidence="3">
    <location>
        <begin position="814"/>
        <end position="846"/>
    </location>
</feature>
<dbReference type="STRING" id="1460663.A0A177CUE9"/>
<dbReference type="OrthoDB" id="626167at2759"/>
<reference evidence="6 7" key="1">
    <citation type="submission" date="2016-05" db="EMBL/GenBank/DDBJ databases">
        <title>Comparative analysis of secretome profiles of manganese(II)-oxidizing ascomycete fungi.</title>
        <authorList>
            <consortium name="DOE Joint Genome Institute"/>
            <person name="Zeiner C.A."/>
            <person name="Purvine S.O."/>
            <person name="Zink E.M."/>
            <person name="Wu S."/>
            <person name="Pasa-Tolic L."/>
            <person name="Chaput D.L."/>
            <person name="Haridas S."/>
            <person name="Grigoriev I.V."/>
            <person name="Santelli C.M."/>
            <person name="Hansel C.M."/>
        </authorList>
    </citation>
    <scope>NUCLEOTIDE SEQUENCE [LARGE SCALE GENOMIC DNA]</scope>
    <source>
        <strain evidence="6 7">AP3s5-JAC2a</strain>
    </source>
</reference>
<accession>A0A177CUE9</accession>
<dbReference type="PROSITE" id="PS50297">
    <property type="entry name" value="ANK_REP_REGION"/>
    <property type="match status" value="1"/>
</dbReference>
<dbReference type="SUPFAM" id="SSF56112">
    <property type="entry name" value="Protein kinase-like (PK-like)"/>
    <property type="match status" value="1"/>
</dbReference>
<dbReference type="GO" id="GO:0004672">
    <property type="term" value="F:protein kinase activity"/>
    <property type="evidence" value="ECO:0007669"/>
    <property type="project" value="InterPro"/>
</dbReference>
<dbReference type="PROSITE" id="PS50088">
    <property type="entry name" value="ANK_REPEAT"/>
    <property type="match status" value="2"/>
</dbReference>
<dbReference type="InterPro" id="IPR000719">
    <property type="entry name" value="Prot_kinase_dom"/>
</dbReference>
<gene>
    <name evidence="6" type="ORF">CC84DRAFT_1210838</name>
</gene>
<feature type="repeat" description="ANK" evidence="3">
    <location>
        <begin position="1068"/>
        <end position="1100"/>
    </location>
</feature>
<dbReference type="GeneID" id="28765810"/>
<dbReference type="Pfam" id="PF00069">
    <property type="entry name" value="Pkinase"/>
    <property type="match status" value="1"/>
</dbReference>
<protein>
    <submittedName>
        <fullName evidence="6">Ankyrin</fullName>
    </submittedName>
</protein>
<evidence type="ECO:0000313" key="7">
    <source>
        <dbReference type="Proteomes" id="UP000077069"/>
    </source>
</evidence>
<dbReference type="PANTHER" id="PTHR24198">
    <property type="entry name" value="ANKYRIN REPEAT AND PROTEIN KINASE DOMAIN-CONTAINING PROTEIN"/>
    <property type="match status" value="1"/>
</dbReference>
<dbReference type="SUPFAM" id="SSF48403">
    <property type="entry name" value="Ankyrin repeat"/>
    <property type="match status" value="2"/>
</dbReference>
<evidence type="ECO:0000259" key="5">
    <source>
        <dbReference type="PROSITE" id="PS50011"/>
    </source>
</evidence>
<evidence type="ECO:0000256" key="2">
    <source>
        <dbReference type="ARBA" id="ARBA00023043"/>
    </source>
</evidence>
<dbReference type="SMART" id="SM00248">
    <property type="entry name" value="ANK"/>
    <property type="match status" value="7"/>
</dbReference>
<dbReference type="Proteomes" id="UP000077069">
    <property type="component" value="Unassembled WGS sequence"/>
</dbReference>
<evidence type="ECO:0000256" key="4">
    <source>
        <dbReference type="SAM" id="MobiDB-lite"/>
    </source>
</evidence>
<evidence type="ECO:0000256" key="1">
    <source>
        <dbReference type="ARBA" id="ARBA00022737"/>
    </source>
</evidence>
<dbReference type="CDD" id="cd00180">
    <property type="entry name" value="PKc"/>
    <property type="match status" value="1"/>
</dbReference>
<dbReference type="Pfam" id="PF00023">
    <property type="entry name" value="Ank"/>
    <property type="match status" value="1"/>
</dbReference>
<dbReference type="EMBL" id="KV441548">
    <property type="protein sequence ID" value="OAG11164.1"/>
    <property type="molecule type" value="Genomic_DNA"/>
</dbReference>
<dbReference type="PANTHER" id="PTHR24198:SF165">
    <property type="entry name" value="ANKYRIN REPEAT-CONTAINING PROTEIN-RELATED"/>
    <property type="match status" value="1"/>
</dbReference>
<dbReference type="RefSeq" id="XP_018041529.1">
    <property type="nucleotide sequence ID" value="XM_018182324.1"/>
</dbReference>
<dbReference type="PROSITE" id="PS50011">
    <property type="entry name" value="PROTEIN_KINASE_DOM"/>
    <property type="match status" value="1"/>
</dbReference>